<dbReference type="EMBL" id="FNDI01000021">
    <property type="protein sequence ID" value="SDI65500.1"/>
    <property type="molecule type" value="Genomic_DNA"/>
</dbReference>
<evidence type="ECO:0000313" key="2">
    <source>
        <dbReference type="EMBL" id="SDI65500.1"/>
    </source>
</evidence>
<protein>
    <submittedName>
        <fullName evidence="2">Uncharacterized protein</fullName>
    </submittedName>
</protein>
<evidence type="ECO:0000256" key="1">
    <source>
        <dbReference type="SAM" id="Phobius"/>
    </source>
</evidence>
<accession>A0A7Z7FLS1</accession>
<keyword evidence="1" id="KW-0812">Transmembrane</keyword>
<evidence type="ECO:0000313" key="3">
    <source>
        <dbReference type="Proteomes" id="UP000198900"/>
    </source>
</evidence>
<dbReference type="AlphaFoldDB" id="A0A7Z7FLS1"/>
<proteinExistence type="predicted"/>
<comment type="caution">
    <text evidence="2">The sequence shown here is derived from an EMBL/GenBank/DDBJ whole genome shotgun (WGS) entry which is preliminary data.</text>
</comment>
<gene>
    <name evidence="2" type="ORF">SAMN04487926_12165</name>
</gene>
<name>A0A7Z7FLS1_9BURK</name>
<sequence>MRYEDPPHTEGDGYAAVVVALDALRDEIGQRHVENTSSLEVLEKDLKVVIERVDDLARGFPDSDPEGHRRAHEALIRKAEERAALYKALREELAKKGLWALVLLLGIAVWQYIKTKVTQ</sequence>
<keyword evidence="1" id="KW-1133">Transmembrane helix</keyword>
<organism evidence="2 3">
    <name type="scientific">Paraburkholderia steynii</name>
    <dbReference type="NCBI Taxonomy" id="1245441"/>
    <lineage>
        <taxon>Bacteria</taxon>
        <taxon>Pseudomonadati</taxon>
        <taxon>Pseudomonadota</taxon>
        <taxon>Betaproteobacteria</taxon>
        <taxon>Burkholderiales</taxon>
        <taxon>Burkholderiaceae</taxon>
        <taxon>Paraburkholderia</taxon>
    </lineage>
</organism>
<dbReference type="Proteomes" id="UP000198900">
    <property type="component" value="Unassembled WGS sequence"/>
</dbReference>
<reference evidence="2" key="1">
    <citation type="submission" date="2016-10" db="EMBL/GenBank/DDBJ databases">
        <authorList>
            <person name="Varghese N."/>
            <person name="Submissions S."/>
        </authorList>
    </citation>
    <scope>NUCLEOTIDE SEQUENCE [LARGE SCALE GENOMIC DNA]</scope>
    <source>
        <strain evidence="2">YR281</strain>
    </source>
</reference>
<keyword evidence="3" id="KW-1185">Reference proteome</keyword>
<keyword evidence="1" id="KW-0472">Membrane</keyword>
<feature type="transmembrane region" description="Helical" evidence="1">
    <location>
        <begin position="97"/>
        <end position="113"/>
    </location>
</feature>